<accession>A0A1K1ST63</accession>
<reference evidence="2" key="1">
    <citation type="submission" date="2016-11" db="EMBL/GenBank/DDBJ databases">
        <authorList>
            <person name="Varghese N."/>
            <person name="Submissions S."/>
        </authorList>
    </citation>
    <scope>NUCLEOTIDE SEQUENCE [LARGE SCALE GENOMIC DNA]</scope>
    <source>
        <strain evidence="2">DSM 44671</strain>
    </source>
</reference>
<gene>
    <name evidence="1" type="ORF">SAMN04489730_6586</name>
</gene>
<dbReference type="EMBL" id="FPJG01000006">
    <property type="protein sequence ID" value="SFW87069.1"/>
    <property type="molecule type" value="Genomic_DNA"/>
</dbReference>
<dbReference type="Proteomes" id="UP000182740">
    <property type="component" value="Unassembled WGS sequence"/>
</dbReference>
<name>A0A1K1ST63_9PSEU</name>
<dbReference type="AlphaFoldDB" id="A0A1K1ST63"/>
<organism evidence="1 2">
    <name type="scientific">Amycolatopsis australiensis</name>
    <dbReference type="NCBI Taxonomy" id="546364"/>
    <lineage>
        <taxon>Bacteria</taxon>
        <taxon>Bacillati</taxon>
        <taxon>Actinomycetota</taxon>
        <taxon>Actinomycetes</taxon>
        <taxon>Pseudonocardiales</taxon>
        <taxon>Pseudonocardiaceae</taxon>
        <taxon>Amycolatopsis</taxon>
    </lineage>
</organism>
<dbReference type="STRING" id="546364.SAMN04489730_6586"/>
<proteinExistence type="predicted"/>
<evidence type="ECO:0000313" key="2">
    <source>
        <dbReference type="Proteomes" id="UP000182740"/>
    </source>
</evidence>
<keyword evidence="2" id="KW-1185">Reference proteome</keyword>
<sequence length="71" mass="7687">MSRSTDAMRGLQAEPVSEVSLETLLRIEYRAGNLAAVRHTADKLAALADSLEVELNQEISALVSTLVAHRP</sequence>
<evidence type="ECO:0000313" key="1">
    <source>
        <dbReference type="EMBL" id="SFW87069.1"/>
    </source>
</evidence>
<protein>
    <submittedName>
        <fullName evidence="1">Uncharacterized protein</fullName>
    </submittedName>
</protein>